<dbReference type="PANTHER" id="PTHR43531:SF11">
    <property type="entry name" value="METHYL-ACCEPTING CHEMOTAXIS PROTEIN 3"/>
    <property type="match status" value="1"/>
</dbReference>
<dbReference type="InterPro" id="IPR051310">
    <property type="entry name" value="MCP_chemotaxis"/>
</dbReference>
<evidence type="ECO:0000256" key="1">
    <source>
        <dbReference type="ARBA" id="ARBA00022500"/>
    </source>
</evidence>
<dbReference type="Gene3D" id="1.10.287.950">
    <property type="entry name" value="Methyl-accepting chemotaxis protein"/>
    <property type="match status" value="1"/>
</dbReference>
<dbReference type="GO" id="GO:0007165">
    <property type="term" value="P:signal transduction"/>
    <property type="evidence" value="ECO:0007669"/>
    <property type="project" value="UniProtKB-KW"/>
</dbReference>
<evidence type="ECO:0000256" key="2">
    <source>
        <dbReference type="ARBA" id="ARBA00029447"/>
    </source>
</evidence>
<organism evidence="5">
    <name type="scientific">Curvibacter symbiont subsp. Hydra magnipapillata</name>
    <dbReference type="NCBI Taxonomy" id="667019"/>
    <lineage>
        <taxon>Bacteria</taxon>
        <taxon>Pseudomonadati</taxon>
        <taxon>Pseudomonadota</taxon>
        <taxon>Betaproteobacteria</taxon>
        <taxon>Burkholderiales</taxon>
        <taxon>Comamonadaceae</taxon>
        <taxon>Curvibacter</taxon>
    </lineage>
</organism>
<protein>
    <recommendedName>
        <fullName evidence="4">Methyl-accepting transducer domain-containing protein</fullName>
    </recommendedName>
</protein>
<sequence>MPPSVAVIPGRTGISPISVSTTTAPAPLSDLNLAARQRMLSQRVVMQTLLAAAGDSKHLEAARKTLQLFCDSEAQLLTTLTHYDEVSARQLRAVYEGPQGIGVTIETFMDRMRKALETIERGGQVQSLLSDIVGSTDEVLEALNKATSTFDTIAKAKSDRLFKELGTIVSDIHTIAREAKIVSFNAQVIAARAGDHGREFAVVANVLSGISTEIDGLTKKALHLSDRKQHA</sequence>
<dbReference type="InterPro" id="IPR004089">
    <property type="entry name" value="MCPsignal_dom"/>
</dbReference>
<gene>
    <name evidence="5" type="ORF">Csp_B19100</name>
</gene>
<dbReference type="GO" id="GO:0005886">
    <property type="term" value="C:plasma membrane"/>
    <property type="evidence" value="ECO:0007669"/>
    <property type="project" value="TreeGrafter"/>
</dbReference>
<name>C9YGL0_CURXX</name>
<reference evidence="5" key="1">
    <citation type="journal article" date="2010" name="Nature">
        <title>The Dynamic genome of Hydra.</title>
        <authorList>
            <person name="Chapman J.A."/>
            <person name="Kirkness E.F."/>
            <person name="Simakov O."/>
            <person name="Hampson S.E."/>
            <person name="Mitros T."/>
            <person name="Weinmaier T."/>
            <person name="Rattei T."/>
            <person name="Balasubramanian P.G."/>
            <person name="Borman J."/>
            <person name="Busam D."/>
            <person name="Disbennett K."/>
            <person name="Pfannkoch C."/>
            <person name="Sumin N."/>
            <person name="Sutton G."/>
            <person name="Viswanathan L."/>
            <person name="Walenz B."/>
            <person name="Goodstein D.M."/>
            <person name="Hellsten U."/>
            <person name="Kawashima T."/>
            <person name="Prochnik S.E."/>
            <person name="Putnam N.H."/>
            <person name="Shu S."/>
            <person name="Blumberg B."/>
            <person name="Dana C.E."/>
            <person name="Gee L."/>
            <person name="Kibler D.F."/>
            <person name="Law L."/>
            <person name="Lindgens D."/>
            <person name="Martinez D.E."/>
            <person name="Peng J."/>
            <person name="Wigge P.A."/>
            <person name="Bertulat B."/>
            <person name="Guder C."/>
            <person name="Nakamura Y."/>
            <person name="Ozbek S."/>
            <person name="Watanabe H."/>
            <person name="Khalturin K."/>
            <person name="Hemmrich G."/>
            <person name="Franke A."/>
            <person name="Augustin R."/>
            <person name="Fraune S."/>
            <person name="Hayakawa E."/>
            <person name="Hayakawa S."/>
            <person name="Hirose M."/>
            <person name="Hwang J."/>
            <person name="Ikeo K."/>
            <person name="Nishimiya-Fujisawa C."/>
            <person name="Ogura A."/>
            <person name="Takahashi T."/>
            <person name="Steinmetz P.R."/>
            <person name="Zhang X."/>
            <person name="Aufschnaiter R."/>
            <person name="Eder M.K."/>
            <person name="Gorny A.K."/>
            <person name="Salvenmoser W."/>
            <person name="Heimberg A.M."/>
            <person name="Wheeler B.M."/>
            <person name="Peterson K.J."/>
            <person name="Boettger A."/>
            <person name="Tischler P."/>
            <person name="Wolf A."/>
            <person name="Gojobori T."/>
            <person name="Remington K.A."/>
            <person name="Strausberg R.L."/>
            <person name="Venter J."/>
            <person name="Technau U."/>
            <person name="Hobmayer B."/>
            <person name="Bosch T.C."/>
            <person name="Holstein T.W."/>
            <person name="Fujisawa T."/>
            <person name="Bode H.R."/>
            <person name="David C.N."/>
            <person name="Rokhsar D.S."/>
            <person name="Steele R.E."/>
        </authorList>
    </citation>
    <scope>NUCLEOTIDE SEQUENCE</scope>
</reference>
<dbReference type="GO" id="GO:0006935">
    <property type="term" value="P:chemotaxis"/>
    <property type="evidence" value="ECO:0007669"/>
    <property type="project" value="UniProtKB-KW"/>
</dbReference>
<dbReference type="GO" id="GO:0004888">
    <property type="term" value="F:transmembrane signaling receptor activity"/>
    <property type="evidence" value="ECO:0007669"/>
    <property type="project" value="TreeGrafter"/>
</dbReference>
<dbReference type="EMBL" id="FN543108">
    <property type="protein sequence ID" value="CBA33448.1"/>
    <property type="molecule type" value="Genomic_DNA"/>
</dbReference>
<dbReference type="AlphaFoldDB" id="C9YGL0"/>
<keyword evidence="3" id="KW-0807">Transducer</keyword>
<evidence type="ECO:0000313" key="5">
    <source>
        <dbReference type="EMBL" id="CBA33448.1"/>
    </source>
</evidence>
<evidence type="ECO:0000256" key="3">
    <source>
        <dbReference type="PROSITE-ProRule" id="PRU00284"/>
    </source>
</evidence>
<dbReference type="PANTHER" id="PTHR43531">
    <property type="entry name" value="PROTEIN ICFG"/>
    <property type="match status" value="1"/>
</dbReference>
<proteinExistence type="inferred from homology"/>
<keyword evidence="1" id="KW-0145">Chemotaxis</keyword>
<dbReference type="PROSITE" id="PS50111">
    <property type="entry name" value="CHEMOTAXIS_TRANSDUC_2"/>
    <property type="match status" value="1"/>
</dbReference>
<dbReference type="SUPFAM" id="SSF58104">
    <property type="entry name" value="Methyl-accepting chemotaxis protein (MCP) signaling domain"/>
    <property type="match status" value="1"/>
</dbReference>
<evidence type="ECO:0000259" key="4">
    <source>
        <dbReference type="PROSITE" id="PS50111"/>
    </source>
</evidence>
<comment type="similarity">
    <text evidence="2">Belongs to the methyl-accepting chemotaxis (MCP) protein family.</text>
</comment>
<feature type="domain" description="Methyl-accepting transducer" evidence="4">
    <location>
        <begin position="163"/>
        <end position="231"/>
    </location>
</feature>
<accession>C9YGL0</accession>